<reference evidence="2" key="1">
    <citation type="submission" date="2023-10" db="EMBL/GenBank/DDBJ databases">
        <title>Genome assembly of Pristionchus species.</title>
        <authorList>
            <person name="Yoshida K."/>
            <person name="Sommer R.J."/>
        </authorList>
    </citation>
    <scope>NUCLEOTIDE SEQUENCE</scope>
    <source>
        <strain evidence="2">RS0144</strain>
    </source>
</reference>
<proteinExistence type="predicted"/>
<protein>
    <submittedName>
        <fullName evidence="2">Uncharacterized protein</fullName>
    </submittedName>
</protein>
<organism evidence="2 3">
    <name type="scientific">Pristionchus entomophagus</name>
    <dbReference type="NCBI Taxonomy" id="358040"/>
    <lineage>
        <taxon>Eukaryota</taxon>
        <taxon>Metazoa</taxon>
        <taxon>Ecdysozoa</taxon>
        <taxon>Nematoda</taxon>
        <taxon>Chromadorea</taxon>
        <taxon>Rhabditida</taxon>
        <taxon>Rhabditina</taxon>
        <taxon>Diplogasteromorpha</taxon>
        <taxon>Diplogasteroidea</taxon>
        <taxon>Neodiplogasteridae</taxon>
        <taxon>Pristionchus</taxon>
    </lineage>
</organism>
<sequence>LHSYGVVECARSADMRISIDLDRGVLEFAHTNEFNSIFRINQDALSEMHATFADQLMDTVVFIFCSGHALLTRLPRLSQSASARSRHSHGVRTSGLPRVRGCTRDQRGDGVSGLRETLIFPATLRGRESIGGGGNATGGGEKSSGGGSW</sequence>
<name>A0AAV5TVE6_9BILA</name>
<comment type="caution">
    <text evidence="2">The sequence shown here is derived from an EMBL/GenBank/DDBJ whole genome shotgun (WGS) entry which is preliminary data.</text>
</comment>
<dbReference type="Proteomes" id="UP001432027">
    <property type="component" value="Unassembled WGS sequence"/>
</dbReference>
<feature type="region of interest" description="Disordered" evidence="1">
    <location>
        <begin position="129"/>
        <end position="149"/>
    </location>
</feature>
<accession>A0AAV5TVE6</accession>
<evidence type="ECO:0000256" key="1">
    <source>
        <dbReference type="SAM" id="MobiDB-lite"/>
    </source>
</evidence>
<feature type="non-terminal residue" evidence="2">
    <location>
        <position position="1"/>
    </location>
</feature>
<dbReference type="AlphaFoldDB" id="A0AAV5TVE6"/>
<keyword evidence="3" id="KW-1185">Reference proteome</keyword>
<gene>
    <name evidence="2" type="ORF">PENTCL1PPCAC_20410</name>
</gene>
<feature type="region of interest" description="Disordered" evidence="1">
    <location>
        <begin position="81"/>
        <end position="110"/>
    </location>
</feature>
<evidence type="ECO:0000313" key="2">
    <source>
        <dbReference type="EMBL" id="GMS98235.1"/>
    </source>
</evidence>
<evidence type="ECO:0000313" key="3">
    <source>
        <dbReference type="Proteomes" id="UP001432027"/>
    </source>
</evidence>
<dbReference type="EMBL" id="BTSX01000005">
    <property type="protein sequence ID" value="GMS98235.1"/>
    <property type="molecule type" value="Genomic_DNA"/>
</dbReference>